<evidence type="ECO:0000313" key="2">
    <source>
        <dbReference type="EMBL" id="TDS26798.1"/>
    </source>
</evidence>
<keyword evidence="1" id="KW-0175">Coiled coil</keyword>
<dbReference type="EMBL" id="SOAA01000032">
    <property type="protein sequence ID" value="TDS26798.1"/>
    <property type="molecule type" value="Genomic_DNA"/>
</dbReference>
<feature type="non-terminal residue" evidence="2">
    <location>
        <position position="1"/>
    </location>
</feature>
<dbReference type="Proteomes" id="UP000295758">
    <property type="component" value="Unassembled WGS sequence"/>
</dbReference>
<accession>A0A4V3E549</accession>
<sequence length="46" mass="5358">LLSEISRALKEKISLKKTIDRLSRNLKNFDNKDFKSQNIEILKGLV</sequence>
<gene>
    <name evidence="2" type="ORF">BY453_13222</name>
</gene>
<comment type="caution">
    <text evidence="2">The sequence shown here is derived from an EMBL/GenBank/DDBJ whole genome shotgun (WGS) entry which is preliminary data.</text>
</comment>
<reference evidence="2 3" key="1">
    <citation type="submission" date="2019-03" db="EMBL/GenBank/DDBJ databases">
        <title>Deep subsurface shale carbon reservoir microbial communities from Ohio and West Virginia, USA.</title>
        <authorList>
            <person name="Wrighton K."/>
        </authorList>
    </citation>
    <scope>NUCLEOTIDE SEQUENCE [LARGE SCALE GENOMIC DNA]</scope>
    <source>
        <strain evidence="2 3">UTICA-S4D12</strain>
    </source>
</reference>
<proteinExistence type="predicted"/>
<dbReference type="AlphaFoldDB" id="A0A4V3E549"/>
<feature type="coiled-coil region" evidence="1">
    <location>
        <begin position="5"/>
        <end position="32"/>
    </location>
</feature>
<protein>
    <submittedName>
        <fullName evidence="2">Uncharacterized protein</fullName>
    </submittedName>
</protein>
<evidence type="ECO:0000313" key="3">
    <source>
        <dbReference type="Proteomes" id="UP000295758"/>
    </source>
</evidence>
<name>A0A4V3E549_9FIRM</name>
<organism evidence="2 3">
    <name type="scientific">Halanaerobium congolense</name>
    <dbReference type="NCBI Taxonomy" id="54121"/>
    <lineage>
        <taxon>Bacteria</taxon>
        <taxon>Bacillati</taxon>
        <taxon>Bacillota</taxon>
        <taxon>Clostridia</taxon>
        <taxon>Halanaerobiales</taxon>
        <taxon>Halanaerobiaceae</taxon>
        <taxon>Halanaerobium</taxon>
    </lineage>
</organism>
<evidence type="ECO:0000256" key="1">
    <source>
        <dbReference type="SAM" id="Coils"/>
    </source>
</evidence>